<dbReference type="PANTHER" id="PTHR47723:SF19">
    <property type="entry name" value="POLYNUCLEOTIDYL TRANSFERASE, RIBONUCLEASE H-LIKE SUPERFAMILY PROTEIN"/>
    <property type="match status" value="1"/>
</dbReference>
<accession>A0ABD2ZGE6</accession>
<evidence type="ECO:0000259" key="1">
    <source>
        <dbReference type="Pfam" id="PF13456"/>
    </source>
</evidence>
<reference evidence="2 3" key="1">
    <citation type="submission" date="2024-11" db="EMBL/GenBank/DDBJ databases">
        <title>A near-complete genome assembly of Cinchona calisaya.</title>
        <authorList>
            <person name="Lian D.C."/>
            <person name="Zhao X.W."/>
            <person name="Wei L."/>
        </authorList>
    </citation>
    <scope>NUCLEOTIDE SEQUENCE [LARGE SCALE GENOMIC DNA]</scope>
    <source>
        <tissue evidence="2">Nenye</tissue>
    </source>
</reference>
<proteinExistence type="predicted"/>
<sequence>MASGEWERGFSKARRDGKVEDKDNNIKLTYIWKPPDTGLLKINFDGEVFKEKMMVGVGVVVRDCTGRFVCGGSKKFRNYQSPKIAKILATRESVRVAENLANFHLIFEGDAMDIVISLLLDEQDGSDCENLIEEVKMMLRRIGSPKVTWVGREGNMIAHKLARYAKSISDVIFCSNQAPSFLEEQLKSSYEKWQGLP</sequence>
<dbReference type="SUPFAM" id="SSF53098">
    <property type="entry name" value="Ribonuclease H-like"/>
    <property type="match status" value="1"/>
</dbReference>
<keyword evidence="3" id="KW-1185">Reference proteome</keyword>
<dbReference type="EMBL" id="JBJUIK010000009">
    <property type="protein sequence ID" value="KAL3518540.1"/>
    <property type="molecule type" value="Genomic_DNA"/>
</dbReference>
<name>A0ABD2ZGE6_9GENT</name>
<dbReference type="InterPro" id="IPR036397">
    <property type="entry name" value="RNaseH_sf"/>
</dbReference>
<dbReference type="InterPro" id="IPR044730">
    <property type="entry name" value="RNase_H-like_dom_plant"/>
</dbReference>
<dbReference type="InterPro" id="IPR053151">
    <property type="entry name" value="RNase_H-like"/>
</dbReference>
<dbReference type="Proteomes" id="UP001630127">
    <property type="component" value="Unassembled WGS sequence"/>
</dbReference>
<dbReference type="Pfam" id="PF13456">
    <property type="entry name" value="RVT_3"/>
    <property type="match status" value="1"/>
</dbReference>
<evidence type="ECO:0000313" key="2">
    <source>
        <dbReference type="EMBL" id="KAL3518540.1"/>
    </source>
</evidence>
<dbReference type="Gene3D" id="3.30.420.10">
    <property type="entry name" value="Ribonuclease H-like superfamily/Ribonuclease H"/>
    <property type="match status" value="1"/>
</dbReference>
<gene>
    <name evidence="2" type="ORF">ACH5RR_021129</name>
</gene>
<dbReference type="PANTHER" id="PTHR47723">
    <property type="entry name" value="OS05G0353850 PROTEIN"/>
    <property type="match status" value="1"/>
</dbReference>
<evidence type="ECO:0000313" key="3">
    <source>
        <dbReference type="Proteomes" id="UP001630127"/>
    </source>
</evidence>
<comment type="caution">
    <text evidence="2">The sequence shown here is derived from an EMBL/GenBank/DDBJ whole genome shotgun (WGS) entry which is preliminary data.</text>
</comment>
<dbReference type="CDD" id="cd06222">
    <property type="entry name" value="RNase_H_like"/>
    <property type="match status" value="1"/>
</dbReference>
<dbReference type="AlphaFoldDB" id="A0ABD2ZGE6"/>
<organism evidence="2 3">
    <name type="scientific">Cinchona calisaya</name>
    <dbReference type="NCBI Taxonomy" id="153742"/>
    <lineage>
        <taxon>Eukaryota</taxon>
        <taxon>Viridiplantae</taxon>
        <taxon>Streptophyta</taxon>
        <taxon>Embryophyta</taxon>
        <taxon>Tracheophyta</taxon>
        <taxon>Spermatophyta</taxon>
        <taxon>Magnoliopsida</taxon>
        <taxon>eudicotyledons</taxon>
        <taxon>Gunneridae</taxon>
        <taxon>Pentapetalae</taxon>
        <taxon>asterids</taxon>
        <taxon>lamiids</taxon>
        <taxon>Gentianales</taxon>
        <taxon>Rubiaceae</taxon>
        <taxon>Cinchonoideae</taxon>
        <taxon>Cinchoneae</taxon>
        <taxon>Cinchona</taxon>
    </lineage>
</organism>
<dbReference type="InterPro" id="IPR012337">
    <property type="entry name" value="RNaseH-like_sf"/>
</dbReference>
<protein>
    <recommendedName>
        <fullName evidence="1">RNase H type-1 domain-containing protein</fullName>
    </recommendedName>
</protein>
<feature type="domain" description="RNase H type-1" evidence="1">
    <location>
        <begin position="43"/>
        <end position="165"/>
    </location>
</feature>
<dbReference type="InterPro" id="IPR002156">
    <property type="entry name" value="RNaseH_domain"/>
</dbReference>